<evidence type="ECO:0000313" key="1">
    <source>
        <dbReference type="EMBL" id="KAF4631657.1"/>
    </source>
</evidence>
<name>A0A8H4RNS7_9HELO</name>
<dbReference type="Proteomes" id="UP000566819">
    <property type="component" value="Unassembled WGS sequence"/>
</dbReference>
<reference evidence="1 2" key="1">
    <citation type="submission" date="2020-03" db="EMBL/GenBank/DDBJ databases">
        <title>Draft Genome Sequence of Cudoniella acicularis.</title>
        <authorList>
            <person name="Buettner E."/>
            <person name="Kellner H."/>
        </authorList>
    </citation>
    <scope>NUCLEOTIDE SEQUENCE [LARGE SCALE GENOMIC DNA]</scope>
    <source>
        <strain evidence="1 2">DSM 108380</strain>
    </source>
</reference>
<protein>
    <submittedName>
        <fullName evidence="1">Uncharacterized protein</fullName>
    </submittedName>
</protein>
<evidence type="ECO:0000313" key="2">
    <source>
        <dbReference type="Proteomes" id="UP000566819"/>
    </source>
</evidence>
<gene>
    <name evidence="1" type="ORF">G7Y89_g6480</name>
</gene>
<sequence length="143" mass="16415">MAMAEVLYNREHHLVDRNLKKLFSAEVQERYAETWDNLDPKVTVLRERTIKGALDRVREIGDQNEGQGEGSIDFFPRAAIVLPYLENHRTLLSVILSNKHAEGNDFYLGSLLPRLFWRLELSATGMLWLASAVGESLTDYFAY</sequence>
<dbReference type="EMBL" id="JAAMPI010000422">
    <property type="protein sequence ID" value="KAF4631657.1"/>
    <property type="molecule type" value="Genomic_DNA"/>
</dbReference>
<organism evidence="1 2">
    <name type="scientific">Cudoniella acicularis</name>
    <dbReference type="NCBI Taxonomy" id="354080"/>
    <lineage>
        <taxon>Eukaryota</taxon>
        <taxon>Fungi</taxon>
        <taxon>Dikarya</taxon>
        <taxon>Ascomycota</taxon>
        <taxon>Pezizomycotina</taxon>
        <taxon>Leotiomycetes</taxon>
        <taxon>Helotiales</taxon>
        <taxon>Tricladiaceae</taxon>
        <taxon>Cudoniella</taxon>
    </lineage>
</organism>
<proteinExistence type="predicted"/>
<accession>A0A8H4RNS7</accession>
<dbReference type="AlphaFoldDB" id="A0A8H4RNS7"/>
<keyword evidence="2" id="KW-1185">Reference proteome</keyword>
<comment type="caution">
    <text evidence="1">The sequence shown here is derived from an EMBL/GenBank/DDBJ whole genome shotgun (WGS) entry which is preliminary data.</text>
</comment>